<reference evidence="3" key="1">
    <citation type="submission" date="2016-10" db="EMBL/GenBank/DDBJ databases">
        <authorList>
            <person name="Varghese N."/>
            <person name="Submissions S."/>
        </authorList>
    </citation>
    <scope>NUCLEOTIDE SEQUENCE [LARGE SCALE GENOMIC DNA]</scope>
    <source>
        <strain evidence="3">DSM 25730</strain>
    </source>
</reference>
<protein>
    <submittedName>
        <fullName evidence="2">TLP18.3, Psb32 and MOLO-1 founding protein of phosphatase</fullName>
    </submittedName>
</protein>
<dbReference type="InterPro" id="IPR007621">
    <property type="entry name" value="TPM_dom"/>
</dbReference>
<dbReference type="PANTHER" id="PTHR30373">
    <property type="entry name" value="UPF0603 PROTEIN YGCG"/>
    <property type="match status" value="1"/>
</dbReference>
<evidence type="ECO:0000313" key="3">
    <source>
        <dbReference type="Proteomes" id="UP000199439"/>
    </source>
</evidence>
<accession>A0A1I1PUA4</accession>
<feature type="domain" description="TPM" evidence="1">
    <location>
        <begin position="6"/>
        <end position="121"/>
    </location>
</feature>
<dbReference type="PANTHER" id="PTHR30373:SF8">
    <property type="entry name" value="BLL7265 PROTEIN"/>
    <property type="match status" value="1"/>
</dbReference>
<dbReference type="Pfam" id="PF04536">
    <property type="entry name" value="TPM_phosphatase"/>
    <property type="match status" value="1"/>
</dbReference>
<evidence type="ECO:0000259" key="1">
    <source>
        <dbReference type="Pfam" id="PF04536"/>
    </source>
</evidence>
<proteinExistence type="predicted"/>
<dbReference type="EMBL" id="FOMI01000004">
    <property type="protein sequence ID" value="SFD13267.1"/>
    <property type="molecule type" value="Genomic_DNA"/>
</dbReference>
<dbReference type="AlphaFoldDB" id="A0A1I1PUA4"/>
<name>A0A1I1PUA4_9FLAO</name>
<sequence length="147" mass="16628">MPNNVEDFLSTSEEQEIVEAIRVAELNTSGEIRVHIEQTCKGDGITTRALDLFHTLKMDNTKLQNGVLIYVAIDDKAFAIYGDKGINDKVESTFWDSTKNVMQMHFKQGDFKKGLIEGILKSGEELKRYFPYSDTDTNELTNEISKG</sequence>
<keyword evidence="3" id="KW-1185">Reference proteome</keyword>
<dbReference type="RefSeq" id="WP_092851239.1">
    <property type="nucleotide sequence ID" value="NZ_FOMI01000004.1"/>
</dbReference>
<evidence type="ECO:0000313" key="2">
    <source>
        <dbReference type="EMBL" id="SFD13267.1"/>
    </source>
</evidence>
<dbReference type="OrthoDB" id="9786161at2"/>
<dbReference type="STRING" id="870482.SAMN04487987_104233"/>
<gene>
    <name evidence="2" type="ORF">SAMN04487987_104233</name>
</gene>
<dbReference type="Gene3D" id="3.10.310.50">
    <property type="match status" value="1"/>
</dbReference>
<dbReference type="Proteomes" id="UP000199439">
    <property type="component" value="Unassembled WGS sequence"/>
</dbReference>
<organism evidence="2 3">
    <name type="scientific">Algibacter pectinivorans</name>
    <dbReference type="NCBI Taxonomy" id="870482"/>
    <lineage>
        <taxon>Bacteria</taxon>
        <taxon>Pseudomonadati</taxon>
        <taxon>Bacteroidota</taxon>
        <taxon>Flavobacteriia</taxon>
        <taxon>Flavobacteriales</taxon>
        <taxon>Flavobacteriaceae</taxon>
        <taxon>Algibacter</taxon>
    </lineage>
</organism>